<dbReference type="CDD" id="cd14733">
    <property type="entry name" value="BACK"/>
    <property type="match status" value="1"/>
</dbReference>
<dbReference type="eggNOG" id="ENOG502QQ74">
    <property type="taxonomic scope" value="Eukaryota"/>
</dbReference>
<dbReference type="RefSeq" id="XP_005774555.1">
    <property type="nucleotide sequence ID" value="XM_005774498.1"/>
</dbReference>
<dbReference type="SMART" id="SM00225">
    <property type="entry name" value="BTB"/>
    <property type="match status" value="1"/>
</dbReference>
<dbReference type="Proteomes" id="UP000013827">
    <property type="component" value="Unassembled WGS sequence"/>
</dbReference>
<evidence type="ECO:0000313" key="5">
    <source>
        <dbReference type="Proteomes" id="UP000013827"/>
    </source>
</evidence>
<dbReference type="InterPro" id="IPR000210">
    <property type="entry name" value="BTB/POZ_dom"/>
</dbReference>
<dbReference type="AlphaFoldDB" id="A0A0D3JF41"/>
<keyword evidence="2" id="KW-0677">Repeat</keyword>
<dbReference type="Gene3D" id="2.120.10.80">
    <property type="entry name" value="Kelch-type beta propeller"/>
    <property type="match status" value="2"/>
</dbReference>
<evidence type="ECO:0000256" key="2">
    <source>
        <dbReference type="ARBA" id="ARBA00022737"/>
    </source>
</evidence>
<dbReference type="SUPFAM" id="SSF54695">
    <property type="entry name" value="POZ domain"/>
    <property type="match status" value="1"/>
</dbReference>
<dbReference type="HOGENOM" id="CLU_016642_0_0_1"/>
<evidence type="ECO:0000256" key="1">
    <source>
        <dbReference type="ARBA" id="ARBA00022441"/>
    </source>
</evidence>
<reference evidence="5" key="1">
    <citation type="journal article" date="2013" name="Nature">
        <title>Pan genome of the phytoplankton Emiliania underpins its global distribution.</title>
        <authorList>
            <person name="Read B.A."/>
            <person name="Kegel J."/>
            <person name="Klute M.J."/>
            <person name="Kuo A."/>
            <person name="Lefebvre S.C."/>
            <person name="Maumus F."/>
            <person name="Mayer C."/>
            <person name="Miller J."/>
            <person name="Monier A."/>
            <person name="Salamov A."/>
            <person name="Young J."/>
            <person name="Aguilar M."/>
            <person name="Claverie J.M."/>
            <person name="Frickenhaus S."/>
            <person name="Gonzalez K."/>
            <person name="Herman E.K."/>
            <person name="Lin Y.C."/>
            <person name="Napier J."/>
            <person name="Ogata H."/>
            <person name="Sarno A.F."/>
            <person name="Shmutz J."/>
            <person name="Schroeder D."/>
            <person name="de Vargas C."/>
            <person name="Verret F."/>
            <person name="von Dassow P."/>
            <person name="Valentin K."/>
            <person name="Van de Peer Y."/>
            <person name="Wheeler G."/>
            <person name="Dacks J.B."/>
            <person name="Delwiche C.F."/>
            <person name="Dyhrman S.T."/>
            <person name="Glockner G."/>
            <person name="John U."/>
            <person name="Richards T."/>
            <person name="Worden A.Z."/>
            <person name="Zhang X."/>
            <person name="Grigoriev I.V."/>
            <person name="Allen A.E."/>
            <person name="Bidle K."/>
            <person name="Borodovsky M."/>
            <person name="Bowler C."/>
            <person name="Brownlee C."/>
            <person name="Cock J.M."/>
            <person name="Elias M."/>
            <person name="Gladyshev V.N."/>
            <person name="Groth M."/>
            <person name="Guda C."/>
            <person name="Hadaegh A."/>
            <person name="Iglesias-Rodriguez M.D."/>
            <person name="Jenkins J."/>
            <person name="Jones B.M."/>
            <person name="Lawson T."/>
            <person name="Leese F."/>
            <person name="Lindquist E."/>
            <person name="Lobanov A."/>
            <person name="Lomsadze A."/>
            <person name="Malik S.B."/>
            <person name="Marsh M.E."/>
            <person name="Mackinder L."/>
            <person name="Mock T."/>
            <person name="Mueller-Roeber B."/>
            <person name="Pagarete A."/>
            <person name="Parker M."/>
            <person name="Probert I."/>
            <person name="Quesneville H."/>
            <person name="Raines C."/>
            <person name="Rensing S.A."/>
            <person name="Riano-Pachon D.M."/>
            <person name="Richier S."/>
            <person name="Rokitta S."/>
            <person name="Shiraiwa Y."/>
            <person name="Soanes D.M."/>
            <person name="van der Giezen M."/>
            <person name="Wahlund T.M."/>
            <person name="Williams B."/>
            <person name="Wilson W."/>
            <person name="Wolfe G."/>
            <person name="Wurch L.L."/>
        </authorList>
    </citation>
    <scope>NUCLEOTIDE SEQUENCE</scope>
</reference>
<organism evidence="4 5">
    <name type="scientific">Emiliania huxleyi (strain CCMP1516)</name>
    <dbReference type="NCBI Taxonomy" id="280463"/>
    <lineage>
        <taxon>Eukaryota</taxon>
        <taxon>Haptista</taxon>
        <taxon>Haptophyta</taxon>
        <taxon>Prymnesiophyceae</taxon>
        <taxon>Isochrysidales</taxon>
        <taxon>Noelaerhabdaceae</taxon>
        <taxon>Emiliania</taxon>
    </lineage>
</organism>
<dbReference type="KEGG" id="ehx:EMIHUDRAFT_450691"/>
<dbReference type="GeneID" id="17267673"/>
<dbReference type="PANTHER" id="PTHR46093">
    <property type="entry name" value="ACYL-COA-BINDING DOMAIN-CONTAINING PROTEIN 5"/>
    <property type="match status" value="1"/>
</dbReference>
<feature type="domain" description="BTB" evidence="3">
    <location>
        <begin position="438"/>
        <end position="505"/>
    </location>
</feature>
<keyword evidence="5" id="KW-1185">Reference proteome</keyword>
<sequence>MYCGGIPMPCRSDSLTWARCRYLSARKVFSEIAFAARLKAYTDSTINARGRGSMASHPSHEATWPWHTGHSCSVVGKRVFILFGKHEDEEGKVICPPLQMLDTVNMTLTYPQVLQDAEGRSTTPDDREGHTASVVDQQIYIFGGTWEDEKTGVNAYLDDLHVFDVASYSWMKPAYTGSPPEGREGHSAAVIGRLIFIFGGTRGTWVQEAERTPHRELEDEGESVYLNDLHTFDTATGAWSMPEAHGQLPSQREGHSACVVGSDMILFGGAGLDGDDRSINLCDLHKLDTAPDEIARDCTRLHEIARARHDTPPPPILGSSPPPERRYHTASVVEGRLLVFGGQYYDYGKDLHFECSNAVCEIDLEQLAWRIHPPSSPSPLKRACHAAGVVGKCVYVVGGRYWDEQEDDYIFLNDVLDTRPSSSLASDWRRYFNSELLSDVCLLVGDMRIPAHRVVLAARCDFFARMFASGMREATEEELPIVDVSPPVFQLLLEHLYTDSSAVPEESALELFAAADRFGVERLRALCSDRIEGMLSAANVCDVLTVADQHNGAELVEAAVSHIVENFGEIHCSPPFRELSRPLLDVVHAAIAPRLVLAAPPAGLAAEAGGSRQSARRHST</sequence>
<dbReference type="SUPFAM" id="SSF117281">
    <property type="entry name" value="Kelch motif"/>
    <property type="match status" value="2"/>
</dbReference>
<reference evidence="4" key="2">
    <citation type="submission" date="2024-10" db="UniProtKB">
        <authorList>
            <consortium name="EnsemblProtists"/>
        </authorList>
    </citation>
    <scope>IDENTIFICATION</scope>
</reference>
<dbReference type="InterPro" id="IPR011333">
    <property type="entry name" value="SKP1/BTB/POZ_sf"/>
</dbReference>
<dbReference type="EnsemblProtists" id="EOD22126">
    <property type="protein sequence ID" value="EOD22126"/>
    <property type="gene ID" value="EMIHUDRAFT_450691"/>
</dbReference>
<dbReference type="PANTHER" id="PTHR46093:SF18">
    <property type="entry name" value="FIBRONECTIN TYPE-III DOMAIN-CONTAINING PROTEIN"/>
    <property type="match status" value="1"/>
</dbReference>
<proteinExistence type="predicted"/>
<protein>
    <recommendedName>
        <fullName evidence="3">BTB domain-containing protein</fullName>
    </recommendedName>
</protein>
<dbReference type="InterPro" id="IPR015915">
    <property type="entry name" value="Kelch-typ_b-propeller"/>
</dbReference>
<evidence type="ECO:0000259" key="3">
    <source>
        <dbReference type="PROSITE" id="PS50097"/>
    </source>
</evidence>
<dbReference type="OMA" id="QYKDHMY"/>
<accession>A0A0D3JF41</accession>
<dbReference type="Gene3D" id="3.30.710.10">
    <property type="entry name" value="Potassium Channel Kv1.1, Chain A"/>
    <property type="match status" value="1"/>
</dbReference>
<keyword evidence="1" id="KW-0880">Kelch repeat</keyword>
<evidence type="ECO:0000313" key="4">
    <source>
        <dbReference type="EnsemblProtists" id="EOD22126"/>
    </source>
</evidence>
<dbReference type="PaxDb" id="2903-EOD22126"/>
<name>A0A0D3JF41_EMIH1</name>
<dbReference type="Pfam" id="PF00651">
    <property type="entry name" value="BTB"/>
    <property type="match status" value="1"/>
</dbReference>
<dbReference type="Pfam" id="PF24681">
    <property type="entry name" value="Kelch_KLHDC2_KLHL20_DRC7"/>
    <property type="match status" value="1"/>
</dbReference>
<dbReference type="PROSITE" id="PS50097">
    <property type="entry name" value="BTB"/>
    <property type="match status" value="1"/>
</dbReference>